<dbReference type="InParanoid" id="K5XHA8"/>
<feature type="domain" description="Multiprotein bridging factor 1 N-terminal" evidence="1">
    <location>
        <begin position="4"/>
        <end position="53"/>
    </location>
</feature>
<dbReference type="GeneID" id="18831837"/>
<reference evidence="3" key="1">
    <citation type="journal article" date="2012" name="Proc. Natl. Acad. Sci. U.S.A.">
        <title>Genome sequence of the button mushroom Agaricus bisporus reveals mechanisms governing adaptation to a humic-rich ecological niche.</title>
        <authorList>
            <person name="Morin E."/>
            <person name="Kohler A."/>
            <person name="Baker A.R."/>
            <person name="Foulongne-Oriol M."/>
            <person name="Lombard V."/>
            <person name="Nagy L.G."/>
            <person name="Ohm R.A."/>
            <person name="Patyshakuliyeva A."/>
            <person name="Brun A."/>
            <person name="Aerts A.L."/>
            <person name="Bailey A.M."/>
            <person name="Billette C."/>
            <person name="Coutinho P.M."/>
            <person name="Deakin G."/>
            <person name="Doddapaneni H."/>
            <person name="Floudas D."/>
            <person name="Grimwood J."/>
            <person name="Hilden K."/>
            <person name="Kuees U."/>
            <person name="LaButti K.M."/>
            <person name="Lapidus A."/>
            <person name="Lindquist E.A."/>
            <person name="Lucas S.M."/>
            <person name="Murat C."/>
            <person name="Riley R.W."/>
            <person name="Salamov A.A."/>
            <person name="Schmutz J."/>
            <person name="Subramanian V."/>
            <person name="Woesten H.A.B."/>
            <person name="Xu J."/>
            <person name="Eastwood D.C."/>
            <person name="Foster G.D."/>
            <person name="Sonnenberg A.S."/>
            <person name="Cullen D."/>
            <person name="de Vries R.P."/>
            <person name="Lundell T."/>
            <person name="Hibbett D.S."/>
            <person name="Henrissat B."/>
            <person name="Burton K.S."/>
            <person name="Kerrigan R.W."/>
            <person name="Challen M.P."/>
            <person name="Grigoriev I.V."/>
            <person name="Martin F."/>
        </authorList>
    </citation>
    <scope>NUCLEOTIDE SEQUENCE [LARGE SCALE GENOMIC DNA]</scope>
    <source>
        <strain evidence="3">JB137-S8 / ATCC MYA-4627 / FGSC 10392</strain>
    </source>
</reference>
<dbReference type="eggNOG" id="KOG3398">
    <property type="taxonomic scope" value="Eukaryota"/>
</dbReference>
<protein>
    <recommendedName>
        <fullName evidence="1">Multiprotein bridging factor 1 N-terminal domain-containing protein</fullName>
    </recommendedName>
</protein>
<proteinExistence type="predicted"/>
<dbReference type="HOGENOM" id="CLU_2996020_0_0_1"/>
<keyword evidence="3" id="KW-1185">Reference proteome</keyword>
<dbReference type="AlphaFoldDB" id="K5XHA8"/>
<dbReference type="OrthoDB" id="10253401at2759"/>
<evidence type="ECO:0000313" key="2">
    <source>
        <dbReference type="EMBL" id="EKM82843.1"/>
    </source>
</evidence>
<dbReference type="EMBL" id="JH971386">
    <property type="protein sequence ID" value="EKM82843.1"/>
    <property type="molecule type" value="Genomic_DNA"/>
</dbReference>
<gene>
    <name evidence="2" type="ORF">AGABI1DRAFT_82571</name>
</gene>
<dbReference type="Proteomes" id="UP000008493">
    <property type="component" value="Unassembled WGS sequence"/>
</dbReference>
<dbReference type="InterPro" id="IPR013729">
    <property type="entry name" value="MBF1_N"/>
</dbReference>
<dbReference type="KEGG" id="abp:AGABI1DRAFT82571"/>
<sequence length="57" mass="6142">MDTDWDSKLVVGYKRQVAKVTKKDSDVNGARRAGAVVSVDKKVTGGANKARQAYCQA</sequence>
<evidence type="ECO:0000259" key="1">
    <source>
        <dbReference type="Pfam" id="PF08523"/>
    </source>
</evidence>
<dbReference type="Pfam" id="PF08523">
    <property type="entry name" value="MBF1"/>
    <property type="match status" value="1"/>
</dbReference>
<evidence type="ECO:0000313" key="3">
    <source>
        <dbReference type="Proteomes" id="UP000008493"/>
    </source>
</evidence>
<organism evidence="2 3">
    <name type="scientific">Agaricus bisporus var. burnettii (strain JB137-S8 / ATCC MYA-4627 / FGSC 10392)</name>
    <name type="common">White button mushroom</name>
    <dbReference type="NCBI Taxonomy" id="597362"/>
    <lineage>
        <taxon>Eukaryota</taxon>
        <taxon>Fungi</taxon>
        <taxon>Dikarya</taxon>
        <taxon>Basidiomycota</taxon>
        <taxon>Agaricomycotina</taxon>
        <taxon>Agaricomycetes</taxon>
        <taxon>Agaricomycetidae</taxon>
        <taxon>Agaricales</taxon>
        <taxon>Agaricineae</taxon>
        <taxon>Agaricaceae</taxon>
        <taxon>Agaricus</taxon>
    </lineage>
</organism>
<dbReference type="RefSeq" id="XP_007326551.1">
    <property type="nucleotide sequence ID" value="XM_007326489.1"/>
</dbReference>
<accession>K5XHA8</accession>
<name>K5XHA8_AGABU</name>
<dbReference type="STRING" id="597362.K5XHA8"/>